<dbReference type="InterPro" id="IPR010187">
    <property type="entry name" value="Various_sel_PB"/>
</dbReference>
<gene>
    <name evidence="3" type="ORF">KQI42_19075</name>
</gene>
<accession>A0ABS6EAZ5</accession>
<keyword evidence="4" id="KW-1185">Reference proteome</keyword>
<evidence type="ECO:0000313" key="3">
    <source>
        <dbReference type="EMBL" id="MBU5440100.1"/>
    </source>
</evidence>
<comment type="caution">
    <text evidence="3">The sequence shown here is derived from an EMBL/GenBank/DDBJ whole genome shotgun (WGS) entry which is preliminary data.</text>
</comment>
<reference evidence="3 4" key="1">
    <citation type="submission" date="2021-06" db="EMBL/GenBank/DDBJ databases">
        <authorList>
            <person name="Sun Q."/>
            <person name="Li D."/>
        </authorList>
    </citation>
    <scope>NUCLEOTIDE SEQUENCE [LARGE SCALE GENOMIC DNA]</scope>
    <source>
        <strain evidence="3 4">MSJ-40</strain>
    </source>
</reference>
<dbReference type="Pfam" id="PF09338">
    <property type="entry name" value="Gly_reductase"/>
    <property type="match status" value="1"/>
</dbReference>
<dbReference type="Proteomes" id="UP000749471">
    <property type="component" value="Unassembled WGS sequence"/>
</dbReference>
<evidence type="ECO:0000256" key="1">
    <source>
        <dbReference type="ARBA" id="ARBA00022933"/>
    </source>
</evidence>
<sequence>MDDKKHLGSLIKRNYRINQVLFAEQTKIEGDILYIASDLCKESFIRADQSIVLDMTLDIITPEKYGAYINTILDVQPLAVKENNFSIGEGVTRTLSGVVLAVSGKDEAGEQISEAGSCEGILSDKIRFNRPGSIDMGDIIIRIDCLIKAGERMKRPGPLTCHKAADYVAEDIRSAILSLNEEEFISGCSDEQKFSHVRHTDKPKVLLVKEIMGQGAMHEKLLLPLQPCGITGSRSNIDMGNIPLILSPLEAIDGAVHALTCVGPSTKETSRHYFRDPLITLALNDADIDLCGVAFVGSPAIDKQKHMVAERLGMLVAAMDVSGVIVATEGYGNNHIDFAAHLEAIGKRGIPVVGATFCGNFGPLITGNKHTRNLVDCTKADIGLENGILTDNTMIEEDAMVALAMLKAVMKGERVSSPPNRWDTSIRKRNLEKMENKGVRTFQSEIPTATMPPIVWTPVTKPLAQMKIALVSGTGVHLKSDQRFILTSDSSFRIIPGDASTADLTVSHGGYDNSDALADINSMFPLDPLRKLVEEGFIEGIAPRHIGFMGGGGDLKRLTNETGPAIADILKEDGVDAAVFTAG</sequence>
<proteinExistence type="predicted"/>
<evidence type="ECO:0000256" key="2">
    <source>
        <dbReference type="ARBA" id="ARBA00023002"/>
    </source>
</evidence>
<dbReference type="EMBL" id="JAHLPM010000025">
    <property type="protein sequence ID" value="MBU5440100.1"/>
    <property type="molecule type" value="Genomic_DNA"/>
</dbReference>
<keyword evidence="2" id="KW-0560">Oxidoreductase</keyword>
<keyword evidence="1" id="KW-0712">Selenocysteine</keyword>
<organism evidence="3 4">
    <name type="scientific">Tissierella simiarum</name>
    <dbReference type="NCBI Taxonomy" id="2841534"/>
    <lineage>
        <taxon>Bacteria</taxon>
        <taxon>Bacillati</taxon>
        <taxon>Bacillota</taxon>
        <taxon>Tissierellia</taxon>
        <taxon>Tissierellales</taxon>
        <taxon>Tissierellaceae</taxon>
        <taxon>Tissierella</taxon>
    </lineage>
</organism>
<dbReference type="Pfam" id="PF07355">
    <property type="entry name" value="GRDB"/>
    <property type="match status" value="1"/>
</dbReference>
<evidence type="ECO:0000313" key="4">
    <source>
        <dbReference type="Proteomes" id="UP000749471"/>
    </source>
</evidence>
<protein>
    <recommendedName>
        <fullName evidence="5">D-proline reductase</fullName>
    </recommendedName>
</protein>
<name>A0ABS6EAZ5_9FIRM</name>
<evidence type="ECO:0008006" key="5">
    <source>
        <dbReference type="Google" id="ProtNLM"/>
    </source>
</evidence>
<dbReference type="InterPro" id="IPR015417">
    <property type="entry name" value="Gly_reductase_pB_sua/b"/>
</dbReference>